<comment type="subcellular location">
    <subcellularLocation>
        <location evidence="2 15">Cytoplasm</location>
    </subcellularLocation>
</comment>
<keyword evidence="6 15" id="KW-0436">Ligase</keyword>
<comment type="similarity">
    <text evidence="3 15">Belongs to the class-I aminoacyl-tRNA synthetase family. IleS type 2 subfamily.</text>
</comment>
<dbReference type="Pfam" id="PF19302">
    <property type="entry name" value="DUF5915"/>
    <property type="match status" value="1"/>
</dbReference>
<evidence type="ECO:0000256" key="7">
    <source>
        <dbReference type="ARBA" id="ARBA00022723"/>
    </source>
</evidence>
<feature type="binding site" evidence="15">
    <location>
        <position position="684"/>
    </location>
    <ligand>
        <name>ATP</name>
        <dbReference type="ChEBI" id="CHEBI:30616"/>
    </ligand>
</feature>
<evidence type="ECO:0000256" key="8">
    <source>
        <dbReference type="ARBA" id="ARBA00022741"/>
    </source>
</evidence>
<feature type="short sequence motif" description="'KMSKS' region" evidence="15">
    <location>
        <begin position="681"/>
        <end position="685"/>
    </location>
</feature>
<dbReference type="Gene3D" id="1.10.730.10">
    <property type="entry name" value="Isoleucyl-tRNA Synthetase, Domain 1"/>
    <property type="match status" value="1"/>
</dbReference>
<feature type="short sequence motif" description="'HIGH' region" evidence="15">
    <location>
        <begin position="50"/>
        <end position="60"/>
    </location>
</feature>
<evidence type="ECO:0000256" key="4">
    <source>
        <dbReference type="ARBA" id="ARBA00011245"/>
    </source>
</evidence>
<dbReference type="InterPro" id="IPR009080">
    <property type="entry name" value="tRNAsynth_Ia_anticodon-bd"/>
</dbReference>
<dbReference type="CDD" id="cd07961">
    <property type="entry name" value="Anticodon_Ia_Ile_ABEc"/>
    <property type="match status" value="1"/>
</dbReference>
<evidence type="ECO:0000313" key="19">
    <source>
        <dbReference type="Proteomes" id="UP001155280"/>
    </source>
</evidence>
<organism evidence="18 19">
    <name type="scientific">Christiangramia oceanisediminis</name>
    <dbReference type="NCBI Taxonomy" id="2920386"/>
    <lineage>
        <taxon>Bacteria</taxon>
        <taxon>Pseudomonadati</taxon>
        <taxon>Bacteroidota</taxon>
        <taxon>Flavobacteriia</taxon>
        <taxon>Flavobacteriales</taxon>
        <taxon>Flavobacteriaceae</taxon>
        <taxon>Christiangramia</taxon>
    </lineage>
</organism>
<evidence type="ECO:0000256" key="5">
    <source>
        <dbReference type="ARBA" id="ARBA00022490"/>
    </source>
</evidence>
<feature type="domain" description="Aminoacyl-tRNA synthetase class Ia" evidence="16">
    <location>
        <begin position="20"/>
        <end position="719"/>
    </location>
</feature>
<feature type="domain" description="Methionyl/Valyl/Leucyl/Isoleucyl-tRNA synthetase anticodon-binding" evidence="17">
    <location>
        <begin position="768"/>
        <end position="919"/>
    </location>
</feature>
<dbReference type="GO" id="GO:0002161">
    <property type="term" value="F:aminoacyl-tRNA deacylase activity"/>
    <property type="evidence" value="ECO:0007669"/>
    <property type="project" value="InterPro"/>
</dbReference>
<dbReference type="CDD" id="cd00818">
    <property type="entry name" value="IleRS_core"/>
    <property type="match status" value="1"/>
</dbReference>
<evidence type="ECO:0000259" key="17">
    <source>
        <dbReference type="Pfam" id="PF08264"/>
    </source>
</evidence>
<dbReference type="PANTHER" id="PTHR42780:SF1">
    <property type="entry name" value="ISOLEUCINE--TRNA LIGASE, CYTOPLASMIC"/>
    <property type="match status" value="1"/>
</dbReference>
<dbReference type="InterPro" id="IPR023586">
    <property type="entry name" value="Ile-tRNA-ligase_type2"/>
</dbReference>
<dbReference type="SUPFAM" id="SSF47323">
    <property type="entry name" value="Anticodon-binding domain of a subclass of class I aminoacyl-tRNA synthetases"/>
    <property type="match status" value="2"/>
</dbReference>
<evidence type="ECO:0000256" key="15">
    <source>
        <dbReference type="HAMAP-Rule" id="MF_02003"/>
    </source>
</evidence>
<name>A0A9X2KW35_9FLAO</name>
<dbReference type="InterPro" id="IPR002300">
    <property type="entry name" value="aa-tRNA-synth_Ia"/>
</dbReference>
<reference evidence="18" key="1">
    <citation type="submission" date="2022-07" db="EMBL/GenBank/DDBJ databases">
        <title>Gramela sediminis sp. nov., isolated from deep-sea sediment of the Indian Ocean.</title>
        <authorList>
            <person name="Shi H."/>
        </authorList>
    </citation>
    <scope>NUCLEOTIDE SEQUENCE</scope>
    <source>
        <strain evidence="18">GC03-9</strain>
    </source>
</reference>
<evidence type="ECO:0000256" key="12">
    <source>
        <dbReference type="ARBA" id="ARBA00023146"/>
    </source>
</evidence>
<dbReference type="GO" id="GO:0005524">
    <property type="term" value="F:ATP binding"/>
    <property type="evidence" value="ECO:0007669"/>
    <property type="project" value="UniProtKB-UniRule"/>
</dbReference>
<keyword evidence="12 15" id="KW-0030">Aminoacyl-tRNA synthetase</keyword>
<comment type="subunit">
    <text evidence="4 15">Monomer.</text>
</comment>
<dbReference type="PRINTS" id="PR00984">
    <property type="entry name" value="TRNASYNTHILE"/>
</dbReference>
<protein>
    <recommendedName>
        <fullName evidence="15">Isoleucine--tRNA ligase</fullName>
        <ecNumber evidence="15">6.1.1.5</ecNumber>
    </recommendedName>
    <alternativeName>
        <fullName evidence="15">Isoleucyl-tRNA synthetase</fullName>
        <shortName evidence="15">IleRS</shortName>
    </alternativeName>
</protein>
<comment type="caution">
    <text evidence="18">The sequence shown here is derived from an EMBL/GenBank/DDBJ whole genome shotgun (WGS) entry which is preliminary data.</text>
</comment>
<dbReference type="Pfam" id="PF00133">
    <property type="entry name" value="tRNA-synt_1"/>
    <property type="match status" value="1"/>
</dbReference>
<comment type="cofactor">
    <cofactor evidence="1 15">
        <name>Zn(2+)</name>
        <dbReference type="ChEBI" id="CHEBI:29105"/>
    </cofactor>
</comment>
<dbReference type="InterPro" id="IPR014729">
    <property type="entry name" value="Rossmann-like_a/b/a_fold"/>
</dbReference>
<keyword evidence="11 15" id="KW-0648">Protein biosynthesis</keyword>
<comment type="domain">
    <text evidence="15">IleRS has two distinct active sites: one for aminoacylation and one for editing. The misactivated valine is translocated from the active site to the editing site, which sterically excludes the correctly activated isoleucine. The single editing site contains two valyl binding pockets, one specific for each substrate (Val-AMP or Val-tRNA(Ile)).</text>
</comment>
<dbReference type="Gene3D" id="3.40.50.620">
    <property type="entry name" value="HUPs"/>
    <property type="match status" value="2"/>
</dbReference>
<evidence type="ECO:0000256" key="1">
    <source>
        <dbReference type="ARBA" id="ARBA00001947"/>
    </source>
</evidence>
<dbReference type="RefSeq" id="WP_241549709.1">
    <property type="nucleotide sequence ID" value="NZ_JANCNS010000001.1"/>
</dbReference>
<dbReference type="HAMAP" id="MF_02003">
    <property type="entry name" value="Ile_tRNA_synth_type2"/>
    <property type="match status" value="1"/>
</dbReference>
<keyword evidence="19" id="KW-1185">Reference proteome</keyword>
<dbReference type="PANTHER" id="PTHR42780">
    <property type="entry name" value="SOLEUCYL-TRNA SYNTHETASE"/>
    <property type="match status" value="1"/>
</dbReference>
<keyword evidence="8 15" id="KW-0547">Nucleotide-binding</keyword>
<gene>
    <name evidence="15 18" type="primary">ileS</name>
    <name evidence="18" type="ORF">MKO06_05800</name>
</gene>
<accession>A0A9X2KW35</accession>
<evidence type="ECO:0000256" key="11">
    <source>
        <dbReference type="ARBA" id="ARBA00022917"/>
    </source>
</evidence>
<evidence type="ECO:0000256" key="6">
    <source>
        <dbReference type="ARBA" id="ARBA00022598"/>
    </source>
</evidence>
<keyword evidence="7 15" id="KW-0479">Metal-binding</keyword>
<dbReference type="InterPro" id="IPR013155">
    <property type="entry name" value="M/V/L/I-tRNA-synth_anticd-bd"/>
</dbReference>
<evidence type="ECO:0000256" key="9">
    <source>
        <dbReference type="ARBA" id="ARBA00022833"/>
    </source>
</evidence>
<dbReference type="Gene3D" id="3.30.720.200">
    <property type="match status" value="1"/>
</dbReference>
<proteinExistence type="inferred from homology"/>
<keyword evidence="10 15" id="KW-0067">ATP-binding</keyword>
<keyword evidence="5 15" id="KW-0963">Cytoplasm</keyword>
<dbReference type="InterPro" id="IPR009008">
    <property type="entry name" value="Val/Leu/Ile-tRNA-synth_edit"/>
</dbReference>
<comment type="catalytic activity">
    <reaction evidence="14 15">
        <text>tRNA(Ile) + L-isoleucine + ATP = L-isoleucyl-tRNA(Ile) + AMP + diphosphate</text>
        <dbReference type="Rhea" id="RHEA:11060"/>
        <dbReference type="Rhea" id="RHEA-COMP:9666"/>
        <dbReference type="Rhea" id="RHEA-COMP:9695"/>
        <dbReference type="ChEBI" id="CHEBI:30616"/>
        <dbReference type="ChEBI" id="CHEBI:33019"/>
        <dbReference type="ChEBI" id="CHEBI:58045"/>
        <dbReference type="ChEBI" id="CHEBI:78442"/>
        <dbReference type="ChEBI" id="CHEBI:78528"/>
        <dbReference type="ChEBI" id="CHEBI:456215"/>
        <dbReference type="EC" id="6.1.1.5"/>
    </reaction>
</comment>
<dbReference type="NCBIfam" id="TIGR00392">
    <property type="entry name" value="ileS"/>
    <property type="match status" value="1"/>
</dbReference>
<dbReference type="Pfam" id="PF08264">
    <property type="entry name" value="Anticodon_1"/>
    <property type="match status" value="1"/>
</dbReference>
<comment type="function">
    <text evidence="13 15">Catalyzes the attachment of isoleucine to tRNA(Ile). As IleRS can inadvertently accommodate and process structurally similar amino acids such as valine, to avoid such errors it has two additional distinct tRNA(Ile)-dependent editing activities. One activity is designated as 'pretransfer' editing and involves the hydrolysis of activated Val-AMP. The other activity is designated 'posttransfer' editing and involves deacylation of mischarged Val-tRNA(Ile).</text>
</comment>
<evidence type="ECO:0000313" key="18">
    <source>
        <dbReference type="EMBL" id="MCP9199410.1"/>
    </source>
</evidence>
<dbReference type="FunFam" id="3.40.50.620:FF:000063">
    <property type="entry name" value="Isoleucine--tRNA ligase"/>
    <property type="match status" value="1"/>
</dbReference>
<dbReference type="SUPFAM" id="SSF52374">
    <property type="entry name" value="Nucleotidylyl transferase"/>
    <property type="match status" value="1"/>
</dbReference>
<evidence type="ECO:0000256" key="13">
    <source>
        <dbReference type="ARBA" id="ARBA00025217"/>
    </source>
</evidence>
<dbReference type="InterPro" id="IPR033709">
    <property type="entry name" value="Anticodon_Ile_ABEc"/>
</dbReference>
<sequence length="1133" mass="130506">MSRKFPEYKGLDLPKVAEEILNYWEENDIFEKSVTTREGKEPFVFFEGPPSANGLPGIHHVMARAIKDIFCRYKTQKGYQVKRKAGWDTHGLPVELGVEKELGITKEDIGSKISIEKYNEACKNAVMRYTDVWNELTQKMGYWVDMDDPYITYKSKYMETVWWLLSEIYKKDLIYKGYTIQPYSPKAGTGLSSHELNQPGTYQDVTDTTITAMFRVREETLPEFLKNEENLFFIAWTTTPWTLPSNTALTVGPKIDYVTVKTYNQYTFEPITIIVAKELAEKQFDKKFRKAESEEDLKSYSKEDKKIPYLVGESFKGKDLLGITYEQLLPYALPNDNPENAFRVISGDFVTTEDGTGIVHTSPTFGADDALVAKQATPEVPPLLVKDENGNQVPLVDLQGRFRPEMGELAGKYVKNEYYDEGQAPEKSVDVEIAIKLKEENRAFKVEKYVHSYPNCWRTDKPILYYPLDSWFIKVTEFKDRMHELNQSINWKPKSTGEGRFGNWLANANDWNLSRSRYWGIPLPIWRTEDGVEVKVMGSVAELQEEMKKSVEAGFMDENIFKDFDPADMSEENYEKVDLHKNVVDEIILVSDSGKPMKREADLIDVWFDSGSMPYAQWHYPFENKEKVENKWRKADFIAEGVDQTRGWFYTLHAIATMTFDDVAYKNVVSNGLVLDKNGQKMSKRLGNAVDPFETLAVYGPDATRWYMISNANPWDNLKFDIEGIGEVQRKFFGTLYNTYSFFTLYANIDEFTYSEKDVELSERPEIDLWILSELHTLIEKVDKFYADYEPTKATRAISEFVQENLSNWFVRLSRRRFWKGDYEQDKISAYQTLYTCLETVAKLGAPVAPFYMDRLFRDLNAATGKDTSESVHTADFPAYERKFVDKSLERKMEKAQTISSLVLSLRKKEMIKVRQPLQRVMIPVLDKEQEQEIKAVEDLIKSEVNVKKIELIDDASGLLKKQIKPNFRVLGPKFGKDIKLVINKINQFTSDDIAKIEQEGEISVQINEKMVNLSLEEVEITSQDIEGWLVASSGNLTVALDVSITEELKKEGVARELVNRIQNLRKDSGYEVTDTIDVTLQKDGIVEDAVNDNITYIKNETLTANLEFAEVVDEGAEIEFDDIATKLFIKKH</sequence>
<dbReference type="GO" id="GO:0006428">
    <property type="term" value="P:isoleucyl-tRNA aminoacylation"/>
    <property type="evidence" value="ECO:0007669"/>
    <property type="project" value="UniProtKB-UniRule"/>
</dbReference>
<evidence type="ECO:0000256" key="2">
    <source>
        <dbReference type="ARBA" id="ARBA00004496"/>
    </source>
</evidence>
<keyword evidence="9 15" id="KW-0862">Zinc</keyword>
<evidence type="ECO:0000256" key="3">
    <source>
        <dbReference type="ARBA" id="ARBA00007078"/>
    </source>
</evidence>
<dbReference type="InterPro" id="IPR002301">
    <property type="entry name" value="Ile-tRNA-ligase"/>
</dbReference>
<dbReference type="AlphaFoldDB" id="A0A9X2KW35"/>
<evidence type="ECO:0000256" key="10">
    <source>
        <dbReference type="ARBA" id="ARBA00022840"/>
    </source>
</evidence>
<dbReference type="GO" id="GO:0005737">
    <property type="term" value="C:cytoplasm"/>
    <property type="evidence" value="ECO:0007669"/>
    <property type="project" value="UniProtKB-SubCell"/>
</dbReference>
<dbReference type="SUPFAM" id="SSF50677">
    <property type="entry name" value="ValRS/IleRS/LeuRS editing domain"/>
    <property type="match status" value="1"/>
</dbReference>
<dbReference type="GO" id="GO:0008270">
    <property type="term" value="F:zinc ion binding"/>
    <property type="evidence" value="ECO:0007669"/>
    <property type="project" value="UniProtKB-UniRule"/>
</dbReference>
<evidence type="ECO:0000259" key="16">
    <source>
        <dbReference type="Pfam" id="PF00133"/>
    </source>
</evidence>
<dbReference type="GO" id="GO:0004822">
    <property type="term" value="F:isoleucine-tRNA ligase activity"/>
    <property type="evidence" value="ECO:0007669"/>
    <property type="project" value="UniProtKB-UniRule"/>
</dbReference>
<dbReference type="EC" id="6.1.1.5" evidence="15"/>
<dbReference type="EMBL" id="JANCNS010000001">
    <property type="protein sequence ID" value="MCP9199410.1"/>
    <property type="molecule type" value="Genomic_DNA"/>
</dbReference>
<evidence type="ECO:0000256" key="14">
    <source>
        <dbReference type="ARBA" id="ARBA00048359"/>
    </source>
</evidence>
<dbReference type="Proteomes" id="UP001155280">
    <property type="component" value="Unassembled WGS sequence"/>
</dbReference>
<dbReference type="GO" id="GO:0000049">
    <property type="term" value="F:tRNA binding"/>
    <property type="evidence" value="ECO:0007669"/>
    <property type="project" value="InterPro"/>
</dbReference>